<dbReference type="STRING" id="486041.B0DNF5"/>
<reference evidence="1 2" key="1">
    <citation type="journal article" date="2008" name="Nature">
        <title>The genome of Laccaria bicolor provides insights into mycorrhizal symbiosis.</title>
        <authorList>
            <person name="Martin F."/>
            <person name="Aerts A."/>
            <person name="Ahren D."/>
            <person name="Brun A."/>
            <person name="Danchin E.G.J."/>
            <person name="Duchaussoy F."/>
            <person name="Gibon J."/>
            <person name="Kohler A."/>
            <person name="Lindquist E."/>
            <person name="Pereda V."/>
            <person name="Salamov A."/>
            <person name="Shapiro H.J."/>
            <person name="Wuyts J."/>
            <person name="Blaudez D."/>
            <person name="Buee M."/>
            <person name="Brokstein P."/>
            <person name="Canbaeck B."/>
            <person name="Cohen D."/>
            <person name="Courty P.E."/>
            <person name="Coutinho P.M."/>
            <person name="Delaruelle C."/>
            <person name="Detter J.C."/>
            <person name="Deveau A."/>
            <person name="DiFazio S."/>
            <person name="Duplessis S."/>
            <person name="Fraissinet-Tachet L."/>
            <person name="Lucic E."/>
            <person name="Frey-Klett P."/>
            <person name="Fourrey C."/>
            <person name="Feussner I."/>
            <person name="Gay G."/>
            <person name="Grimwood J."/>
            <person name="Hoegger P.J."/>
            <person name="Jain P."/>
            <person name="Kilaru S."/>
            <person name="Labbe J."/>
            <person name="Lin Y.C."/>
            <person name="Legue V."/>
            <person name="Le Tacon F."/>
            <person name="Marmeisse R."/>
            <person name="Melayah D."/>
            <person name="Montanini B."/>
            <person name="Muratet M."/>
            <person name="Nehls U."/>
            <person name="Niculita-Hirzel H."/>
            <person name="Oudot-Le Secq M.P."/>
            <person name="Peter M."/>
            <person name="Quesneville H."/>
            <person name="Rajashekar B."/>
            <person name="Reich M."/>
            <person name="Rouhier N."/>
            <person name="Schmutz J."/>
            <person name="Yin T."/>
            <person name="Chalot M."/>
            <person name="Henrissat B."/>
            <person name="Kuees U."/>
            <person name="Lucas S."/>
            <person name="Van de Peer Y."/>
            <person name="Podila G.K."/>
            <person name="Polle A."/>
            <person name="Pukkila P.J."/>
            <person name="Richardson P.M."/>
            <person name="Rouze P."/>
            <person name="Sanders I.R."/>
            <person name="Stajich J.E."/>
            <person name="Tunlid A."/>
            <person name="Tuskan G."/>
            <person name="Grigoriev I.V."/>
        </authorList>
    </citation>
    <scope>NUCLEOTIDE SEQUENCE [LARGE SCALE GENOMIC DNA]</scope>
    <source>
        <strain evidence="2">S238N-H82 / ATCC MYA-4686</strain>
    </source>
</reference>
<dbReference type="HOGENOM" id="CLU_2360087_0_0_1"/>
<dbReference type="KEGG" id="lbc:LACBIDRAFT_306615"/>
<dbReference type="EMBL" id="DS547121">
    <property type="protein sequence ID" value="EDR03928.1"/>
    <property type="molecule type" value="Genomic_DNA"/>
</dbReference>
<proteinExistence type="predicted"/>
<dbReference type="RefSeq" id="XP_001885496.1">
    <property type="nucleotide sequence ID" value="XM_001885461.1"/>
</dbReference>
<evidence type="ECO:0000313" key="2">
    <source>
        <dbReference type="Proteomes" id="UP000001194"/>
    </source>
</evidence>
<dbReference type="OrthoDB" id="3060635at2759"/>
<organism evidence="2">
    <name type="scientific">Laccaria bicolor (strain S238N-H82 / ATCC MYA-4686)</name>
    <name type="common">Bicoloured deceiver</name>
    <name type="synonym">Laccaria laccata var. bicolor</name>
    <dbReference type="NCBI Taxonomy" id="486041"/>
    <lineage>
        <taxon>Eukaryota</taxon>
        <taxon>Fungi</taxon>
        <taxon>Dikarya</taxon>
        <taxon>Basidiomycota</taxon>
        <taxon>Agaricomycotina</taxon>
        <taxon>Agaricomycetes</taxon>
        <taxon>Agaricomycetidae</taxon>
        <taxon>Agaricales</taxon>
        <taxon>Agaricineae</taxon>
        <taxon>Hydnangiaceae</taxon>
        <taxon>Laccaria</taxon>
    </lineage>
</organism>
<dbReference type="InParanoid" id="B0DNF5"/>
<sequence length="96" mass="10365">MGTEQSSLPPGAVPFFIMVYADKNRLSSFGTAKGYPAIAVCAHLRGLISAPLIPAGFRSFLRIPVDSGGMKFSREACYFLHSGALPFQRNFGIPEL</sequence>
<dbReference type="Proteomes" id="UP000001194">
    <property type="component" value="Unassembled WGS sequence"/>
</dbReference>
<dbReference type="AlphaFoldDB" id="B0DNF5"/>
<dbReference type="GeneID" id="6081080"/>
<gene>
    <name evidence="1" type="ORF">LACBIDRAFT_306615</name>
</gene>
<protein>
    <submittedName>
        <fullName evidence="1">Predicted protein</fullName>
    </submittedName>
</protein>
<accession>B0DNF5</accession>
<name>B0DNF5_LACBS</name>
<keyword evidence="2" id="KW-1185">Reference proteome</keyword>
<evidence type="ECO:0000313" key="1">
    <source>
        <dbReference type="EMBL" id="EDR03928.1"/>
    </source>
</evidence>